<keyword evidence="1" id="KW-0472">Membrane</keyword>
<evidence type="ECO:0000313" key="3">
    <source>
        <dbReference type="RefSeq" id="XP_030741191.1"/>
    </source>
</evidence>
<proteinExistence type="predicted"/>
<keyword evidence="2" id="KW-1185">Reference proteome</keyword>
<dbReference type="Proteomes" id="UP000694863">
    <property type="component" value="Unplaced"/>
</dbReference>
<evidence type="ECO:0000313" key="2">
    <source>
        <dbReference type="Proteomes" id="UP000694863"/>
    </source>
</evidence>
<evidence type="ECO:0000256" key="1">
    <source>
        <dbReference type="SAM" id="Phobius"/>
    </source>
</evidence>
<sequence>MGPVGRRSLDWLYSTLCLATVLLSWGYVMYASTVAAQRQLAKEFPEKILGMNANL</sequence>
<dbReference type="RefSeq" id="XP_030741191.1">
    <property type="nucleotide sequence ID" value="XM_030885331.2"/>
</dbReference>
<gene>
    <name evidence="3" type="primary">SMIM27</name>
</gene>
<dbReference type="GeneID" id="115869387"/>
<protein>
    <submittedName>
        <fullName evidence="3">Small integral membrane protein 27</fullName>
    </submittedName>
</protein>
<keyword evidence="1" id="KW-0812">Transmembrane</keyword>
<name>A0ABM1VJL7_ECHTE</name>
<accession>A0ABM1VJL7</accession>
<keyword evidence="1" id="KW-1133">Transmembrane helix</keyword>
<organism evidence="2 3">
    <name type="scientific">Echinops telfairi</name>
    <name type="common">Lesser hedgehog tenrec</name>
    <dbReference type="NCBI Taxonomy" id="9371"/>
    <lineage>
        <taxon>Eukaryota</taxon>
        <taxon>Metazoa</taxon>
        <taxon>Chordata</taxon>
        <taxon>Craniata</taxon>
        <taxon>Vertebrata</taxon>
        <taxon>Euteleostomi</taxon>
        <taxon>Mammalia</taxon>
        <taxon>Eutheria</taxon>
        <taxon>Afrotheria</taxon>
        <taxon>Tenrecidae</taxon>
        <taxon>Tenrecinae</taxon>
        <taxon>Echinops</taxon>
    </lineage>
</organism>
<feature type="transmembrane region" description="Helical" evidence="1">
    <location>
        <begin position="12"/>
        <end position="30"/>
    </location>
</feature>
<reference evidence="3" key="1">
    <citation type="submission" date="2025-08" db="UniProtKB">
        <authorList>
            <consortium name="RefSeq"/>
        </authorList>
    </citation>
    <scope>IDENTIFICATION</scope>
</reference>